<organism evidence="2 3">
    <name type="scientific">Dreissena polymorpha</name>
    <name type="common">Zebra mussel</name>
    <name type="synonym">Mytilus polymorpha</name>
    <dbReference type="NCBI Taxonomy" id="45954"/>
    <lineage>
        <taxon>Eukaryota</taxon>
        <taxon>Metazoa</taxon>
        <taxon>Spiralia</taxon>
        <taxon>Lophotrochozoa</taxon>
        <taxon>Mollusca</taxon>
        <taxon>Bivalvia</taxon>
        <taxon>Autobranchia</taxon>
        <taxon>Heteroconchia</taxon>
        <taxon>Euheterodonta</taxon>
        <taxon>Imparidentia</taxon>
        <taxon>Neoheterodontei</taxon>
        <taxon>Myida</taxon>
        <taxon>Dreissenoidea</taxon>
        <taxon>Dreissenidae</taxon>
        <taxon>Dreissena</taxon>
    </lineage>
</organism>
<protein>
    <submittedName>
        <fullName evidence="2">Uncharacterized protein</fullName>
    </submittedName>
</protein>
<feature type="compositionally biased region" description="Low complexity" evidence="1">
    <location>
        <begin position="132"/>
        <end position="143"/>
    </location>
</feature>
<keyword evidence="3" id="KW-1185">Reference proteome</keyword>
<name>A0A9D4GV68_DREPO</name>
<reference evidence="2" key="2">
    <citation type="submission" date="2020-11" db="EMBL/GenBank/DDBJ databases">
        <authorList>
            <person name="McCartney M.A."/>
            <person name="Auch B."/>
            <person name="Kono T."/>
            <person name="Mallez S."/>
            <person name="Becker A."/>
            <person name="Gohl D.M."/>
            <person name="Silverstein K.A.T."/>
            <person name="Koren S."/>
            <person name="Bechman K.B."/>
            <person name="Herman A."/>
            <person name="Abrahante J.E."/>
            <person name="Garbe J."/>
        </authorList>
    </citation>
    <scope>NUCLEOTIDE SEQUENCE</scope>
    <source>
        <strain evidence="2">Duluth1</strain>
        <tissue evidence="2">Whole animal</tissue>
    </source>
</reference>
<comment type="caution">
    <text evidence="2">The sequence shown here is derived from an EMBL/GenBank/DDBJ whole genome shotgun (WGS) entry which is preliminary data.</text>
</comment>
<feature type="region of interest" description="Disordered" evidence="1">
    <location>
        <begin position="125"/>
        <end position="161"/>
    </location>
</feature>
<dbReference type="Proteomes" id="UP000828390">
    <property type="component" value="Unassembled WGS sequence"/>
</dbReference>
<accession>A0A9D4GV68</accession>
<sequence>MTALTRPELWADSRRARVNGGFGLPSSRCLIAELSRSGPMGPFVSRWDRGRPVEHGGPSRRTRPKVLVSAVAFEGLFSADNLSGDIRTVPVDTKTFLHIWWNTKDFSLARFLLFRTEADRRGKTSMKKPLAKARSSAAEAARSGPGRIYTRPAGRNYRPAVGGANGTRTIGHGFRAFDTESLDLSCLLDEVFKPKPGGDQSNISGCGESAASRIAQLSNWWVNRSRAKTRRCIKGDSQGDKTHSFLSFILSHASYRETDLDKHGRKDERRTDGQRQNNIHPPLAGTTIFK</sequence>
<dbReference type="EMBL" id="JAIWYP010000005">
    <property type="protein sequence ID" value="KAH3823568.1"/>
    <property type="molecule type" value="Genomic_DNA"/>
</dbReference>
<evidence type="ECO:0000313" key="2">
    <source>
        <dbReference type="EMBL" id="KAH3823568.1"/>
    </source>
</evidence>
<evidence type="ECO:0000313" key="3">
    <source>
        <dbReference type="Proteomes" id="UP000828390"/>
    </source>
</evidence>
<feature type="compositionally biased region" description="Basic and acidic residues" evidence="1">
    <location>
        <begin position="259"/>
        <end position="273"/>
    </location>
</feature>
<evidence type="ECO:0000256" key="1">
    <source>
        <dbReference type="SAM" id="MobiDB-lite"/>
    </source>
</evidence>
<gene>
    <name evidence="2" type="ORF">DPMN_125376</name>
</gene>
<feature type="region of interest" description="Disordered" evidence="1">
    <location>
        <begin position="259"/>
        <end position="290"/>
    </location>
</feature>
<proteinExistence type="predicted"/>
<dbReference type="AlphaFoldDB" id="A0A9D4GV68"/>
<reference evidence="2" key="1">
    <citation type="journal article" date="2019" name="bioRxiv">
        <title>The Genome of the Zebra Mussel, Dreissena polymorpha: A Resource for Invasive Species Research.</title>
        <authorList>
            <person name="McCartney M.A."/>
            <person name="Auch B."/>
            <person name="Kono T."/>
            <person name="Mallez S."/>
            <person name="Zhang Y."/>
            <person name="Obille A."/>
            <person name="Becker A."/>
            <person name="Abrahante J.E."/>
            <person name="Garbe J."/>
            <person name="Badalamenti J.P."/>
            <person name="Herman A."/>
            <person name="Mangelson H."/>
            <person name="Liachko I."/>
            <person name="Sullivan S."/>
            <person name="Sone E.D."/>
            <person name="Koren S."/>
            <person name="Silverstein K.A.T."/>
            <person name="Beckman K.B."/>
            <person name="Gohl D.M."/>
        </authorList>
    </citation>
    <scope>NUCLEOTIDE SEQUENCE</scope>
    <source>
        <strain evidence="2">Duluth1</strain>
        <tissue evidence="2">Whole animal</tissue>
    </source>
</reference>